<feature type="compositionally biased region" description="Basic and acidic residues" evidence="1">
    <location>
        <begin position="243"/>
        <end position="265"/>
    </location>
</feature>
<sequence length="274" mass="29847">MITKSCVSLLQLSRMGFRLCARAPSACSAEVSTSSTRPPHISPLWPVPCGHSYSTQVKVRSYLQYMKHKIKPPPSPPYCHVCQVGDPVLRSQAAAVDSAAITGPEVQKVIDNMVKVMRKVRVRGYERASGRRAAPYPGSGISPEDVGREFPCGEGGPRSFRPAFEDLCQPAAESPGWTDCAFPGGLREHHGILCHSSTLPVCGSVRSEREGRSSHVASQRLASSYPPARDGPPGRGPLYRPHGQQDLHQHQVADLQRIEDRRDGPKAFTFASDT</sequence>
<organism evidence="2 3">
    <name type="scientific">Collichthys lucidus</name>
    <name type="common">Big head croaker</name>
    <name type="synonym">Sciaena lucida</name>
    <dbReference type="NCBI Taxonomy" id="240159"/>
    <lineage>
        <taxon>Eukaryota</taxon>
        <taxon>Metazoa</taxon>
        <taxon>Chordata</taxon>
        <taxon>Craniata</taxon>
        <taxon>Vertebrata</taxon>
        <taxon>Euteleostomi</taxon>
        <taxon>Actinopterygii</taxon>
        <taxon>Neopterygii</taxon>
        <taxon>Teleostei</taxon>
        <taxon>Neoteleostei</taxon>
        <taxon>Acanthomorphata</taxon>
        <taxon>Eupercaria</taxon>
        <taxon>Sciaenidae</taxon>
        <taxon>Collichthys</taxon>
    </lineage>
</organism>
<feature type="region of interest" description="Disordered" evidence="1">
    <location>
        <begin position="210"/>
        <end position="274"/>
    </location>
</feature>
<reference evidence="2 3" key="1">
    <citation type="submission" date="2019-01" db="EMBL/GenBank/DDBJ databases">
        <title>Genome Assembly of Collichthys lucidus.</title>
        <authorList>
            <person name="Cai M."/>
            <person name="Xiao S."/>
        </authorList>
    </citation>
    <scope>NUCLEOTIDE SEQUENCE [LARGE SCALE GENOMIC DNA]</scope>
    <source>
        <strain evidence="2">JT15FE1705JMU</strain>
        <tissue evidence="2">Muscle</tissue>
    </source>
</reference>
<accession>A0A4V6XYK3</accession>
<evidence type="ECO:0000256" key="1">
    <source>
        <dbReference type="SAM" id="MobiDB-lite"/>
    </source>
</evidence>
<dbReference type="AlphaFoldDB" id="A0A4V6XYK3"/>
<dbReference type="EMBL" id="CM014084">
    <property type="protein sequence ID" value="TKS73102.1"/>
    <property type="molecule type" value="Genomic_DNA"/>
</dbReference>
<dbReference type="STRING" id="240159.A0A4V6XYK3"/>
<proteinExistence type="predicted"/>
<protein>
    <submittedName>
        <fullName evidence="2">Peptide deformylase, mitochondrial</fullName>
    </submittedName>
</protein>
<name>A0A4V6XYK3_COLLU</name>
<evidence type="ECO:0000313" key="3">
    <source>
        <dbReference type="Proteomes" id="UP000298787"/>
    </source>
</evidence>
<dbReference type="Proteomes" id="UP000298787">
    <property type="component" value="Chromosome 7"/>
</dbReference>
<keyword evidence="3" id="KW-1185">Reference proteome</keyword>
<dbReference type="InterPro" id="IPR036821">
    <property type="entry name" value="Peptide_deformylase_sf"/>
</dbReference>
<gene>
    <name evidence="2" type="ORF">D9C73_007180</name>
</gene>
<dbReference type="SUPFAM" id="SSF56420">
    <property type="entry name" value="Peptide deformylase"/>
    <property type="match status" value="1"/>
</dbReference>
<dbReference type="Gene3D" id="3.90.45.10">
    <property type="entry name" value="Peptide deformylase"/>
    <property type="match status" value="1"/>
</dbReference>
<evidence type="ECO:0000313" key="2">
    <source>
        <dbReference type="EMBL" id="TKS73102.1"/>
    </source>
</evidence>